<dbReference type="SUPFAM" id="SSF159238">
    <property type="entry name" value="SO1590-like"/>
    <property type="match status" value="1"/>
</dbReference>
<gene>
    <name evidence="1" type="ORF">FOT63_10110</name>
</gene>
<dbReference type="AlphaFoldDB" id="A0A9X9C4P3"/>
<evidence type="ECO:0000313" key="1">
    <source>
        <dbReference type="EMBL" id="TXE30230.1"/>
    </source>
</evidence>
<evidence type="ECO:0000313" key="2">
    <source>
        <dbReference type="Proteomes" id="UP000321307"/>
    </source>
</evidence>
<dbReference type="InterPro" id="IPR023159">
    <property type="entry name" value="SO1590-like_sf"/>
</dbReference>
<dbReference type="InterPro" id="IPR021607">
    <property type="entry name" value="DUF3224"/>
</dbReference>
<name>A0A9X9C4P3_9GAMM</name>
<proteinExistence type="predicted"/>
<accession>A0A9X9C4P3</accession>
<comment type="caution">
    <text evidence="1">The sequence shown here is derived from an EMBL/GenBank/DDBJ whole genome shotgun (WGS) entry which is preliminary data.</text>
</comment>
<dbReference type="Pfam" id="PF11528">
    <property type="entry name" value="DUF3224"/>
    <property type="match status" value="1"/>
</dbReference>
<dbReference type="Gene3D" id="2.40.350.10">
    <property type="entry name" value="SO1590-like"/>
    <property type="match status" value="1"/>
</dbReference>
<dbReference type="RefSeq" id="WP_147838256.1">
    <property type="nucleotide sequence ID" value="NZ_VOUP01000004.1"/>
</dbReference>
<reference evidence="1 2" key="1">
    <citation type="submission" date="2019-07" db="EMBL/GenBank/DDBJ databases">
        <title>Serratia strains were isolated from fresh produce.</title>
        <authorList>
            <person name="Cho G.-S."/>
            <person name="Stein M."/>
            <person name="Lee W."/>
            <person name="Suh S.H."/>
            <person name="Franz C.M.A.P."/>
        </authorList>
    </citation>
    <scope>NUCLEOTIDE SEQUENCE [LARGE SCALE GENOMIC DNA]</scope>
    <source>
        <strain evidence="1 2">S17</strain>
    </source>
</reference>
<dbReference type="EMBL" id="VOUP01000004">
    <property type="protein sequence ID" value="TXE30230.1"/>
    <property type="molecule type" value="Genomic_DNA"/>
</dbReference>
<protein>
    <submittedName>
        <fullName evidence="1">DUF3224 domain-containing protein</fullName>
    </submittedName>
</protein>
<organism evidence="1 2">
    <name type="scientific">Serratia ureilytica</name>
    <dbReference type="NCBI Taxonomy" id="300181"/>
    <lineage>
        <taxon>Bacteria</taxon>
        <taxon>Pseudomonadati</taxon>
        <taxon>Pseudomonadota</taxon>
        <taxon>Gammaproteobacteria</taxon>
        <taxon>Enterobacterales</taxon>
        <taxon>Yersiniaceae</taxon>
        <taxon>Serratia</taxon>
    </lineage>
</organism>
<dbReference type="Proteomes" id="UP000321307">
    <property type="component" value="Unassembled WGS sequence"/>
</dbReference>
<sequence>MHATGTFDIKLTPQTATAEIETAKLSRMTIDKQFHGDLTAASLGEMLAVRMDAHGSAGYVAMERVTGTLHGHKGSFVLQHSGTMNRGVSSLQLTVVPDSGTGELTQLSGSMTIEIDQNTHRYKMDYVLP</sequence>